<comment type="caution">
    <text evidence="3">The sequence shown here is derived from an EMBL/GenBank/DDBJ whole genome shotgun (WGS) entry which is preliminary data.</text>
</comment>
<keyword evidence="4" id="KW-1185">Reference proteome</keyword>
<feature type="signal peptide" evidence="1">
    <location>
        <begin position="1"/>
        <end position="27"/>
    </location>
</feature>
<dbReference type="Pfam" id="PF00801">
    <property type="entry name" value="PKD"/>
    <property type="match status" value="1"/>
</dbReference>
<dbReference type="Gene3D" id="2.60.40.10">
    <property type="entry name" value="Immunoglobulins"/>
    <property type="match status" value="3"/>
</dbReference>
<dbReference type="RefSeq" id="WP_265424686.1">
    <property type="nucleotide sequence ID" value="NZ_JAPFPW010000007.1"/>
</dbReference>
<name>A0ABT3N8N2_9BACT</name>
<dbReference type="InterPro" id="IPR035986">
    <property type="entry name" value="PKD_dom_sf"/>
</dbReference>
<proteinExistence type="predicted"/>
<dbReference type="SMART" id="SM00089">
    <property type="entry name" value="PKD"/>
    <property type="match status" value="3"/>
</dbReference>
<dbReference type="InterPro" id="IPR013783">
    <property type="entry name" value="Ig-like_fold"/>
</dbReference>
<feature type="chain" id="PRO_5045367711" description="PKD/Chitinase domain-containing protein" evidence="1">
    <location>
        <begin position="28"/>
        <end position="322"/>
    </location>
</feature>
<evidence type="ECO:0000313" key="3">
    <source>
        <dbReference type="EMBL" id="MCW7753816.1"/>
    </source>
</evidence>
<dbReference type="InterPro" id="IPR022409">
    <property type="entry name" value="PKD/Chitinase_dom"/>
</dbReference>
<dbReference type="EMBL" id="JAPFPW010000007">
    <property type="protein sequence ID" value="MCW7753816.1"/>
    <property type="molecule type" value="Genomic_DNA"/>
</dbReference>
<organism evidence="3 4">
    <name type="scientific">Desulfobotulus pelophilus</name>
    <dbReference type="NCBI Taxonomy" id="2823377"/>
    <lineage>
        <taxon>Bacteria</taxon>
        <taxon>Pseudomonadati</taxon>
        <taxon>Thermodesulfobacteriota</taxon>
        <taxon>Desulfobacteria</taxon>
        <taxon>Desulfobacterales</taxon>
        <taxon>Desulfobacteraceae</taxon>
        <taxon>Desulfobotulus</taxon>
    </lineage>
</organism>
<sequence length="322" mass="34197">MKQSPSFLRSICMLAIMALGFALIVATGDSDSSNPTTPPGPQPALPPDVSIINPQTASLFQETDTITFVAQATDSIDGPLSGVALKWYSSREDYLGFGSSLTNVEFRKTGTHTITLIAENRQGVKNTASIDIAINPYNNTPPTASIVQPADGESFQLGSLIVFHGEGNDTEDGPLSGAQLVWTSSKDKQIGTGPSFTSTSLSSGTHTITLVAKDSQDIPSRPAYVTIHINNTPPVAEIQSPADGSTFSVQHSILFRGRALDAEEGYLQSDQLQWYSTIDGNLGTGQTFHKNNLSPGIHTISLVATDKDGATDMDEIQLTITP</sequence>
<feature type="domain" description="PKD/Chitinase" evidence="2">
    <location>
        <begin position="49"/>
        <end position="137"/>
    </location>
</feature>
<protein>
    <recommendedName>
        <fullName evidence="2">PKD/Chitinase domain-containing protein</fullName>
    </recommendedName>
</protein>
<gene>
    <name evidence="3" type="ORF">OOT00_07455</name>
</gene>
<dbReference type="InterPro" id="IPR000601">
    <property type="entry name" value="PKD_dom"/>
</dbReference>
<dbReference type="Proteomes" id="UP001209681">
    <property type="component" value="Unassembled WGS sequence"/>
</dbReference>
<reference evidence="3 4" key="1">
    <citation type="submission" date="2022-11" db="EMBL/GenBank/DDBJ databases">
        <title>Desulfobotulus tamanensis H1 sp. nov. - anaerobic, alkaliphilic, sulphate reducing bacterium isolated from terrestrial mud volcano.</title>
        <authorList>
            <person name="Frolova A."/>
            <person name="Merkel A.Y."/>
            <person name="Slobodkin A.I."/>
        </authorList>
    </citation>
    <scope>NUCLEOTIDE SEQUENCE [LARGE SCALE GENOMIC DNA]</scope>
    <source>
        <strain evidence="3 4">H1</strain>
    </source>
</reference>
<evidence type="ECO:0000259" key="2">
    <source>
        <dbReference type="SMART" id="SM00089"/>
    </source>
</evidence>
<feature type="domain" description="PKD/Chitinase" evidence="2">
    <location>
        <begin position="145"/>
        <end position="230"/>
    </location>
</feature>
<evidence type="ECO:0000313" key="4">
    <source>
        <dbReference type="Proteomes" id="UP001209681"/>
    </source>
</evidence>
<dbReference type="SUPFAM" id="SSF49299">
    <property type="entry name" value="PKD domain"/>
    <property type="match status" value="2"/>
</dbReference>
<feature type="domain" description="PKD/Chitinase" evidence="2">
    <location>
        <begin position="235"/>
        <end position="321"/>
    </location>
</feature>
<evidence type="ECO:0000256" key="1">
    <source>
        <dbReference type="SAM" id="SignalP"/>
    </source>
</evidence>
<keyword evidence="1" id="KW-0732">Signal</keyword>
<accession>A0ABT3N8N2</accession>